<evidence type="ECO:0000256" key="5">
    <source>
        <dbReference type="ARBA" id="ARBA00023242"/>
    </source>
</evidence>
<dbReference type="Gene3D" id="3.30.730.10">
    <property type="entry name" value="AP2/ERF domain"/>
    <property type="match status" value="3"/>
</dbReference>
<dbReference type="SMART" id="SM00380">
    <property type="entry name" value="AP2"/>
    <property type="match status" value="3"/>
</dbReference>
<dbReference type="GO" id="GO:0005634">
    <property type="term" value="C:nucleus"/>
    <property type="evidence" value="ECO:0007669"/>
    <property type="project" value="UniProtKB-SubCell"/>
</dbReference>
<feature type="domain" description="AP2/ERF" evidence="6">
    <location>
        <begin position="116"/>
        <end position="177"/>
    </location>
</feature>
<proteinExistence type="predicted"/>
<comment type="subcellular location">
    <subcellularLocation>
        <location evidence="1">Nucleus</location>
    </subcellularLocation>
</comment>
<dbReference type="PROSITE" id="PS51032">
    <property type="entry name" value="AP2_ERF"/>
    <property type="match status" value="2"/>
</dbReference>
<keyword evidence="5" id="KW-0539">Nucleus</keyword>
<evidence type="ECO:0000313" key="7">
    <source>
        <dbReference type="EMBL" id="CAE8627086.1"/>
    </source>
</evidence>
<dbReference type="PANTHER" id="PTHR31677">
    <property type="entry name" value="AP2 DOMAIN CLASS TRANSCRIPTION FACTOR"/>
    <property type="match status" value="1"/>
</dbReference>
<keyword evidence="3" id="KW-0238">DNA-binding</keyword>
<dbReference type="InterPro" id="IPR016177">
    <property type="entry name" value="DNA-bd_dom_sf"/>
</dbReference>
<evidence type="ECO:0000256" key="3">
    <source>
        <dbReference type="ARBA" id="ARBA00023125"/>
    </source>
</evidence>
<evidence type="ECO:0000256" key="1">
    <source>
        <dbReference type="ARBA" id="ARBA00004123"/>
    </source>
</evidence>
<dbReference type="PANTHER" id="PTHR31677:SF157">
    <property type="entry name" value="AP2_ERF DOMAIN-CONTAINING PROTEIN"/>
    <property type="match status" value="1"/>
</dbReference>
<dbReference type="GO" id="GO:0003677">
    <property type="term" value="F:DNA binding"/>
    <property type="evidence" value="ECO:0007669"/>
    <property type="project" value="UniProtKB-KW"/>
</dbReference>
<keyword evidence="2" id="KW-0805">Transcription regulation</keyword>
<dbReference type="SUPFAM" id="SSF54171">
    <property type="entry name" value="DNA-binding domain"/>
    <property type="match status" value="2"/>
</dbReference>
<keyword evidence="4" id="KW-0804">Transcription</keyword>
<reference evidence="7" key="1">
    <citation type="submission" date="2021-02" db="EMBL/GenBank/DDBJ databases">
        <authorList>
            <person name="Dougan E. K."/>
            <person name="Rhodes N."/>
            <person name="Thang M."/>
            <person name="Chan C."/>
        </authorList>
    </citation>
    <scope>NUCLEOTIDE SEQUENCE</scope>
</reference>
<dbReference type="EMBL" id="CAJNNV010029103">
    <property type="protein sequence ID" value="CAE8627086.1"/>
    <property type="molecule type" value="Genomic_DNA"/>
</dbReference>
<protein>
    <recommendedName>
        <fullName evidence="6">AP2/ERF domain-containing protein</fullName>
    </recommendedName>
</protein>
<accession>A0A813GJ78</accession>
<dbReference type="InterPro" id="IPR036955">
    <property type="entry name" value="AP2/ERF_dom_sf"/>
</dbReference>
<name>A0A813GJ78_POLGL</name>
<feature type="domain" description="AP2/ERF" evidence="6">
    <location>
        <begin position="31"/>
        <end position="89"/>
    </location>
</feature>
<dbReference type="InterPro" id="IPR001471">
    <property type="entry name" value="AP2/ERF_dom"/>
</dbReference>
<dbReference type="Proteomes" id="UP000654075">
    <property type="component" value="Unassembled WGS sequence"/>
</dbReference>
<dbReference type="GO" id="GO:0003700">
    <property type="term" value="F:DNA-binding transcription factor activity"/>
    <property type="evidence" value="ECO:0007669"/>
    <property type="project" value="InterPro"/>
</dbReference>
<comment type="caution">
    <text evidence="7">The sequence shown here is derived from an EMBL/GenBank/DDBJ whole genome shotgun (WGS) entry which is preliminary data.</text>
</comment>
<evidence type="ECO:0000313" key="8">
    <source>
        <dbReference type="Proteomes" id="UP000654075"/>
    </source>
</evidence>
<dbReference type="OrthoDB" id="207175at2759"/>
<evidence type="ECO:0000256" key="4">
    <source>
        <dbReference type="ARBA" id="ARBA00023163"/>
    </source>
</evidence>
<sequence>MRSLLCQVRAVSQVPRVKVGGQKGTAVRQSGFRGVRWDQSCTRWRAATSDPCSHRNICLGSFMDEETAARAYDCAAVLLRGMMATRNLPELTLSEDELNSMQSRLNKARSRKMSSQYRGVYFRGQSDNKWACQLRYNKKHLHIGQFRCEKDAAFAFDNALRANGPCRSMLLGSLNFPEDSDYFTEGTWLGETIPPARTSRFLGVSKEIQNIFRAQLGTKTIGRFATEIAAARAYDKASMAIGGSTNFNPKEYMTGCTPALASQHDSMTRTEAKHVSSDPASEPHVPSWISERHRQDLQKMTQAVAEARAKLKIGSGALFETRFESERDLWHTFCRSEKNSASKWQFLPNDIICIKAWTGRKLVRMLDVETQQEVKAEHLVARLLDSSRSAAAPTSLALKERACRKLVSRLSGIANTFMWPPACNVAWSLNSFSGNEAQSRMLIDAILVEVCTRLELHLALEEQLPACAPVAGVADYVLRRSGAVVAVVEAKRCVSSQQAEDGAWASLLADAVAQTLALLAGFSSAELAPGLHRTPLGRPLGLVTDARHWLLLDLPPSGPPVLQRWPHGALVLELTDPSKLGLLLWSLDMLWSQPKERKTLTKCYK</sequence>
<organism evidence="7 8">
    <name type="scientific">Polarella glacialis</name>
    <name type="common">Dinoflagellate</name>
    <dbReference type="NCBI Taxonomy" id="89957"/>
    <lineage>
        <taxon>Eukaryota</taxon>
        <taxon>Sar</taxon>
        <taxon>Alveolata</taxon>
        <taxon>Dinophyceae</taxon>
        <taxon>Suessiales</taxon>
        <taxon>Suessiaceae</taxon>
        <taxon>Polarella</taxon>
    </lineage>
</organism>
<dbReference type="CDD" id="cd00018">
    <property type="entry name" value="AP2"/>
    <property type="match status" value="1"/>
</dbReference>
<gene>
    <name evidence="7" type="ORF">PGLA1383_LOCUS43936</name>
</gene>
<evidence type="ECO:0000256" key="2">
    <source>
        <dbReference type="ARBA" id="ARBA00023015"/>
    </source>
</evidence>
<keyword evidence="8" id="KW-1185">Reference proteome</keyword>
<evidence type="ECO:0000259" key="6">
    <source>
        <dbReference type="PROSITE" id="PS51032"/>
    </source>
</evidence>
<dbReference type="AlphaFoldDB" id="A0A813GJ78"/>